<dbReference type="PROSITE" id="PS50292">
    <property type="entry name" value="PEROXIDASE_3"/>
    <property type="match status" value="1"/>
</dbReference>
<keyword evidence="9" id="KW-1185">Reference proteome</keyword>
<dbReference type="GO" id="GO:0006979">
    <property type="term" value="P:response to oxidative stress"/>
    <property type="evidence" value="ECO:0007669"/>
    <property type="project" value="InterPro"/>
</dbReference>
<dbReference type="GO" id="GO:0004601">
    <property type="term" value="F:peroxidase activity"/>
    <property type="evidence" value="ECO:0007669"/>
    <property type="project" value="UniProtKB-KW"/>
</dbReference>
<feature type="chain" id="PRO_5043964994" description="Peroxidase" evidence="7">
    <location>
        <begin position="20"/>
        <end position="1128"/>
    </location>
</feature>
<dbReference type="PANTHER" id="PTHR11475">
    <property type="entry name" value="OXIDASE/PEROXIDASE"/>
    <property type="match status" value="1"/>
</dbReference>
<dbReference type="SUPFAM" id="SSF48113">
    <property type="entry name" value="Heme-dependent peroxidases"/>
    <property type="match status" value="1"/>
</dbReference>
<keyword evidence="4" id="KW-0325">Glycoprotein</keyword>
<dbReference type="GO" id="GO:0046872">
    <property type="term" value="F:metal ion binding"/>
    <property type="evidence" value="ECO:0007669"/>
    <property type="project" value="UniProtKB-KW"/>
</dbReference>
<evidence type="ECO:0000256" key="5">
    <source>
        <dbReference type="PIRSR" id="PIRSR619791-2"/>
    </source>
</evidence>
<feature type="signal peptide" evidence="7">
    <location>
        <begin position="1"/>
        <end position="19"/>
    </location>
</feature>
<sequence length="1128" mass="126822">MLNLIVWLCFISIFGISISCKTENEDYVIYHGDGPQSNSIYYDKCAPTVTCDRNAIYRTANGSCNNLENPLWGSSETPYIRLSEAAYNDGDHEVRKQSNGSLLPIPRKVQLSLFLENSKDSPDQNNYHLSQFGQWVTHDITLLPPDPSGPERCCSTPINEINSSTPYQCQLPIELPTDDPVYGRQGRTCMEFRRAMTAANNFNCSISPQIPMNQATSYIDASQLYGHTSAKANSMRSFIGGRLLTEVINEKEYCPLRKRSGSLLCDGRDNVTVCFKGGDPRINQHFGITSYSILFTRFHNVVARKLQELNPHWSDEVTYQEARKIVGALNQIIVYRDYLPILLGESFTSCGLDLSNNITSKYNPKMQADLTMAFAGGAFRVPHNTIASHYNSVDKDYETVDTVKLNEWMSIPDPLVNGSKLDEIVRGMTTSEGRFNDPSYNYLQRQRLNTRVRKFRSIKMSKSTRYRCRKRAASLIDSTFSANNEVNIEDNQRLLPLSNSPLPADLQPISPVKVNTGLNLFDFNSENILNHSSSTSSSSSQSSSGEDNYTSEIDTHDEDIEVVIAKWANRNNVCHSVLDDLLVSLSKFHYFKHLPKDSRTLLHTPVKTVLKNIKGGVYYHFGISNEIEYLTKLKQNLPSKLLLVVGIDGLPITKNPASQLWPILGYFTNLFTDKPRVFIIGAYYGKSKPDDCNEYLEDFVDELCILNDVGTIIKGNKINVMLKAIICDSPAKAYVLNIHHHTAKNSCLRCHTLGKYENNRVYFPDSSASMRNHTEFISYSDKDFHCGETILTKIPNFDLINNIPFDYMHCVCIGVMKKILTFWIGGVKKHHLALPKNLIFNLDKKINILGKPWFVVTFNMTNEVQHVPNTWLSNNVCWFPFIQSDIKKIYFTVSQVANMIKKCTVPNKNDGKNYDVVIRAGPFDKESHAKKVSKAWSGPDDSSSDSNVSLSPEKPSSPKKRKIMPYFSSVQENELIVNLPKAPTTPIRKTSSTKNSIPVSLDLISPLILKDISTSSTVSSSDIRPLNNSTVDVCAQSTPNSSSNLIIKDKTNTNCSTAFCSYDPGNFNVVTTINEVGVETNNSCESVMTDSKKIEKNSDVPIEFDINNMDENISSNSVRKGKLLYIFM</sequence>
<evidence type="ECO:0000256" key="7">
    <source>
        <dbReference type="SAM" id="SignalP"/>
    </source>
</evidence>
<dbReference type="InterPro" id="IPR037120">
    <property type="entry name" value="Haem_peroxidase_sf_animal"/>
</dbReference>
<dbReference type="GO" id="GO:0005576">
    <property type="term" value="C:extracellular region"/>
    <property type="evidence" value="ECO:0007669"/>
    <property type="project" value="UniProtKB-SubCell"/>
</dbReference>
<dbReference type="PRINTS" id="PR00457">
    <property type="entry name" value="ANPEROXIDASE"/>
</dbReference>
<evidence type="ECO:0000313" key="9">
    <source>
        <dbReference type="Proteomes" id="UP001160148"/>
    </source>
</evidence>
<dbReference type="Proteomes" id="UP001160148">
    <property type="component" value="Unassembled WGS sequence"/>
</dbReference>
<name>A0AAV0W688_9HEMI</name>
<evidence type="ECO:0000256" key="1">
    <source>
        <dbReference type="ARBA" id="ARBA00004613"/>
    </source>
</evidence>
<gene>
    <name evidence="8" type="ORF">MEUPH1_LOCUS7644</name>
</gene>
<comment type="caution">
    <text evidence="8">The sequence shown here is derived from an EMBL/GenBank/DDBJ whole genome shotgun (WGS) entry which is preliminary data.</text>
</comment>
<protein>
    <recommendedName>
        <fullName evidence="10">Peroxidase</fullName>
    </recommendedName>
</protein>
<keyword evidence="5" id="KW-0408">Iron</keyword>
<dbReference type="AlphaFoldDB" id="A0AAV0W688"/>
<keyword evidence="2" id="KW-0964">Secreted</keyword>
<feature type="region of interest" description="Disordered" evidence="6">
    <location>
        <begin position="930"/>
        <end position="962"/>
    </location>
</feature>
<proteinExistence type="predicted"/>
<organism evidence="8 9">
    <name type="scientific">Macrosiphum euphorbiae</name>
    <name type="common">potato aphid</name>
    <dbReference type="NCBI Taxonomy" id="13131"/>
    <lineage>
        <taxon>Eukaryota</taxon>
        <taxon>Metazoa</taxon>
        <taxon>Ecdysozoa</taxon>
        <taxon>Arthropoda</taxon>
        <taxon>Hexapoda</taxon>
        <taxon>Insecta</taxon>
        <taxon>Pterygota</taxon>
        <taxon>Neoptera</taxon>
        <taxon>Paraneoptera</taxon>
        <taxon>Hemiptera</taxon>
        <taxon>Sternorrhyncha</taxon>
        <taxon>Aphidomorpha</taxon>
        <taxon>Aphidoidea</taxon>
        <taxon>Aphididae</taxon>
        <taxon>Macrosiphini</taxon>
        <taxon>Macrosiphum</taxon>
    </lineage>
</organism>
<accession>A0AAV0W688</accession>
<evidence type="ECO:0008006" key="10">
    <source>
        <dbReference type="Google" id="ProtNLM"/>
    </source>
</evidence>
<feature type="binding site" description="axial binding residue" evidence="5">
    <location>
        <position position="383"/>
    </location>
    <ligand>
        <name>heme b</name>
        <dbReference type="ChEBI" id="CHEBI:60344"/>
    </ligand>
    <ligandPart>
        <name>Fe</name>
        <dbReference type="ChEBI" id="CHEBI:18248"/>
    </ligandPart>
</feature>
<feature type="compositionally biased region" description="Low complexity" evidence="6">
    <location>
        <begin position="937"/>
        <end position="954"/>
    </location>
</feature>
<feature type="region of interest" description="Disordered" evidence="6">
    <location>
        <begin position="532"/>
        <end position="552"/>
    </location>
</feature>
<evidence type="ECO:0000313" key="8">
    <source>
        <dbReference type="EMBL" id="CAI6351282.1"/>
    </source>
</evidence>
<evidence type="ECO:0000256" key="3">
    <source>
        <dbReference type="ARBA" id="ARBA00022559"/>
    </source>
</evidence>
<keyword evidence="7" id="KW-0732">Signal</keyword>
<dbReference type="EMBL" id="CARXXK010000001">
    <property type="protein sequence ID" value="CAI6351282.1"/>
    <property type="molecule type" value="Genomic_DNA"/>
</dbReference>
<dbReference type="Gene3D" id="1.10.640.10">
    <property type="entry name" value="Haem peroxidase domain superfamily, animal type"/>
    <property type="match status" value="1"/>
</dbReference>
<keyword evidence="3" id="KW-0560">Oxidoreductase</keyword>
<dbReference type="GO" id="GO:0020037">
    <property type="term" value="F:heme binding"/>
    <property type="evidence" value="ECO:0007669"/>
    <property type="project" value="InterPro"/>
</dbReference>
<dbReference type="Pfam" id="PF03098">
    <property type="entry name" value="An_peroxidase"/>
    <property type="match status" value="1"/>
</dbReference>
<keyword evidence="3" id="KW-0575">Peroxidase</keyword>
<feature type="compositionally biased region" description="Low complexity" evidence="6">
    <location>
        <begin position="532"/>
        <end position="544"/>
    </location>
</feature>
<dbReference type="InterPro" id="IPR019791">
    <property type="entry name" value="Haem_peroxidase_animal"/>
</dbReference>
<evidence type="ECO:0000256" key="4">
    <source>
        <dbReference type="ARBA" id="ARBA00023180"/>
    </source>
</evidence>
<keyword evidence="5" id="KW-0349">Heme</keyword>
<dbReference type="InterPro" id="IPR010255">
    <property type="entry name" value="Haem_peroxidase_sf"/>
</dbReference>
<dbReference type="PANTHER" id="PTHR11475:SF4">
    <property type="entry name" value="CHORION PEROXIDASE"/>
    <property type="match status" value="1"/>
</dbReference>
<comment type="subcellular location">
    <subcellularLocation>
        <location evidence="1">Secreted</location>
    </subcellularLocation>
</comment>
<reference evidence="8 9" key="1">
    <citation type="submission" date="2023-01" db="EMBL/GenBank/DDBJ databases">
        <authorList>
            <person name="Whitehead M."/>
        </authorList>
    </citation>
    <scope>NUCLEOTIDE SEQUENCE [LARGE SCALE GENOMIC DNA]</scope>
</reference>
<evidence type="ECO:0000256" key="6">
    <source>
        <dbReference type="SAM" id="MobiDB-lite"/>
    </source>
</evidence>
<keyword evidence="5" id="KW-0479">Metal-binding</keyword>
<evidence type="ECO:0000256" key="2">
    <source>
        <dbReference type="ARBA" id="ARBA00022525"/>
    </source>
</evidence>